<dbReference type="PANTHER" id="PTHR10622">
    <property type="entry name" value="HET DOMAIN-CONTAINING PROTEIN"/>
    <property type="match status" value="1"/>
</dbReference>
<evidence type="ECO:0008006" key="4">
    <source>
        <dbReference type="Google" id="ProtNLM"/>
    </source>
</evidence>
<keyword evidence="3" id="KW-1185">Reference proteome</keyword>
<dbReference type="EMBL" id="MU001740">
    <property type="protein sequence ID" value="KAF2800973.1"/>
    <property type="molecule type" value="Genomic_DNA"/>
</dbReference>
<feature type="compositionally biased region" description="Polar residues" evidence="1">
    <location>
        <begin position="843"/>
        <end position="864"/>
    </location>
</feature>
<feature type="compositionally biased region" description="Basic and acidic residues" evidence="1">
    <location>
        <begin position="872"/>
        <end position="891"/>
    </location>
</feature>
<gene>
    <name evidence="2" type="ORF">K505DRAFT_369865</name>
</gene>
<dbReference type="OrthoDB" id="1577640at2759"/>
<sequence>MRLLRIKDGYFSLVEHIGSSIPQYAILSHTWGEDVEEVTFKDLIDGTGKSKAGYRKIRFCGDQAAQDGLQYFWVDTCYIDKSGSAELTEAINSMFHCLRLGYFGDEAALNVHSCLESLLKTFAIRLAYDGSERAGRSMVFVHRHRKAIVEAFKSISLQIEERLDPLPREDPVDSFGKVENWLMDKQEDTSNEIPDQVEWDIDEEFPEDEDIRKIAEYRELIENSEAYCPRRNLPEKVSAKFILNWDPLRFLQAQYSEAPFSVFETAIILTGSFEEAQATTCRQYLEQTWSHMAKTVLRLMGGALKRGYGCLHEERSPDSTILMMDFAKDCTTVSIEGFRESVAEVGEILAWLGSSLRSSSKAEEVAICRAIVSSLSHTSVRPSSAGLSCSYQMDFTFTAPETVEGNGKCWFKMFRNPVIATDFPILSRTEGNTGLELPLNMMAGLCQAKYVTEFYGSMFLKGFSTMLFPMRQAGGTIFWHLLDNEDRRRISYRDCRVYQHRSSSSESIIYPEVERSRHVVGWSSAVKVYAGAVDGDYDIRRSGLKNSASGAILDKISLFVGKVANVGANFNIGVKDVPLHLRSEGIYRDQIQDAYSNYVIFYDTEDERAWRNGPFTYFEQKWHILEQILDYQCSSGRSGLEVKLPTRQHLKGFDFTDVATRTQDLSLKMTALKACGKAWIDFTRSIRAITLFGKGFGHVFKPSDCSNQLCTYWTEIPKKSGYLAGYVADLVAISSRRGDPEAKPMRLVDDICWHNPDKLFDACKCKYRPSMKLPLSRRKVCDRVQVLLPLTARLKGVDSPVSFLSAPEGAILFGQSKTFPLRWRDHGDPEEGEPEPNPVELESQPSDSGLGPSLTSSESHSVKSSWPAWLSKGEKRKAEEESRDLDPESHRVTRRRGSTTSEIIVPIVRADGRT</sequence>
<protein>
    <recommendedName>
        <fullName evidence="4">Heterokaryon incompatibility domain-containing protein</fullName>
    </recommendedName>
</protein>
<proteinExistence type="predicted"/>
<evidence type="ECO:0000313" key="3">
    <source>
        <dbReference type="Proteomes" id="UP000799757"/>
    </source>
</evidence>
<evidence type="ECO:0000313" key="2">
    <source>
        <dbReference type="EMBL" id="KAF2800973.1"/>
    </source>
</evidence>
<dbReference type="Proteomes" id="UP000799757">
    <property type="component" value="Unassembled WGS sequence"/>
</dbReference>
<organism evidence="2 3">
    <name type="scientific">Melanomma pulvis-pyrius CBS 109.77</name>
    <dbReference type="NCBI Taxonomy" id="1314802"/>
    <lineage>
        <taxon>Eukaryota</taxon>
        <taxon>Fungi</taxon>
        <taxon>Dikarya</taxon>
        <taxon>Ascomycota</taxon>
        <taxon>Pezizomycotina</taxon>
        <taxon>Dothideomycetes</taxon>
        <taxon>Pleosporomycetidae</taxon>
        <taxon>Pleosporales</taxon>
        <taxon>Melanommataceae</taxon>
        <taxon>Melanomma</taxon>
    </lineage>
</organism>
<reference evidence="2" key="1">
    <citation type="journal article" date="2020" name="Stud. Mycol.">
        <title>101 Dothideomycetes genomes: a test case for predicting lifestyles and emergence of pathogens.</title>
        <authorList>
            <person name="Haridas S."/>
            <person name="Albert R."/>
            <person name="Binder M."/>
            <person name="Bloem J."/>
            <person name="Labutti K."/>
            <person name="Salamov A."/>
            <person name="Andreopoulos B."/>
            <person name="Baker S."/>
            <person name="Barry K."/>
            <person name="Bills G."/>
            <person name="Bluhm B."/>
            <person name="Cannon C."/>
            <person name="Castanera R."/>
            <person name="Culley D."/>
            <person name="Daum C."/>
            <person name="Ezra D."/>
            <person name="Gonzalez J."/>
            <person name="Henrissat B."/>
            <person name="Kuo A."/>
            <person name="Liang C."/>
            <person name="Lipzen A."/>
            <person name="Lutzoni F."/>
            <person name="Magnuson J."/>
            <person name="Mondo S."/>
            <person name="Nolan M."/>
            <person name="Ohm R."/>
            <person name="Pangilinan J."/>
            <person name="Park H.-J."/>
            <person name="Ramirez L."/>
            <person name="Alfaro M."/>
            <person name="Sun H."/>
            <person name="Tritt A."/>
            <person name="Yoshinaga Y."/>
            <person name="Zwiers L.-H."/>
            <person name="Turgeon B."/>
            <person name="Goodwin S."/>
            <person name="Spatafora J."/>
            <person name="Crous P."/>
            <person name="Grigoriev I."/>
        </authorList>
    </citation>
    <scope>NUCLEOTIDE SEQUENCE</scope>
    <source>
        <strain evidence="2">CBS 109.77</strain>
    </source>
</reference>
<dbReference type="AlphaFoldDB" id="A0A6A6XXJ1"/>
<feature type="region of interest" description="Disordered" evidence="1">
    <location>
        <begin position="821"/>
        <end position="914"/>
    </location>
</feature>
<dbReference type="PANTHER" id="PTHR10622:SF10">
    <property type="entry name" value="HET DOMAIN-CONTAINING PROTEIN"/>
    <property type="match status" value="1"/>
</dbReference>
<name>A0A6A6XXJ1_9PLEO</name>
<accession>A0A6A6XXJ1</accession>
<evidence type="ECO:0000256" key="1">
    <source>
        <dbReference type="SAM" id="MobiDB-lite"/>
    </source>
</evidence>